<accession>A0A8E2E721</accession>
<sequence>MQQNIGECVSVPCVLHSVHLIESMRRVKLQPAGNCAGLTANLPDSTAYAGISGIAMVYSQFATPNIMYIRLNIFRGI</sequence>
<name>A0A8E2E721_9PEZI</name>
<keyword evidence="2" id="KW-1185">Reference proteome</keyword>
<proteinExistence type="predicted"/>
<evidence type="ECO:0000313" key="2">
    <source>
        <dbReference type="Proteomes" id="UP000250266"/>
    </source>
</evidence>
<evidence type="ECO:0000313" key="1">
    <source>
        <dbReference type="EMBL" id="OCK78580.1"/>
    </source>
</evidence>
<dbReference type="EMBL" id="KV745051">
    <property type="protein sequence ID" value="OCK78580.1"/>
    <property type="molecule type" value="Genomic_DNA"/>
</dbReference>
<organism evidence="1 2">
    <name type="scientific">Lepidopterella palustris CBS 459.81</name>
    <dbReference type="NCBI Taxonomy" id="1314670"/>
    <lineage>
        <taxon>Eukaryota</taxon>
        <taxon>Fungi</taxon>
        <taxon>Dikarya</taxon>
        <taxon>Ascomycota</taxon>
        <taxon>Pezizomycotina</taxon>
        <taxon>Dothideomycetes</taxon>
        <taxon>Pleosporomycetidae</taxon>
        <taxon>Mytilinidiales</taxon>
        <taxon>Argynnaceae</taxon>
        <taxon>Lepidopterella</taxon>
    </lineage>
</organism>
<reference evidence="1 2" key="1">
    <citation type="journal article" date="2016" name="Nat. Commun.">
        <title>Ectomycorrhizal ecology is imprinted in the genome of the dominant symbiotic fungus Cenococcum geophilum.</title>
        <authorList>
            <consortium name="DOE Joint Genome Institute"/>
            <person name="Peter M."/>
            <person name="Kohler A."/>
            <person name="Ohm R.A."/>
            <person name="Kuo A."/>
            <person name="Krutzmann J."/>
            <person name="Morin E."/>
            <person name="Arend M."/>
            <person name="Barry K.W."/>
            <person name="Binder M."/>
            <person name="Choi C."/>
            <person name="Clum A."/>
            <person name="Copeland A."/>
            <person name="Grisel N."/>
            <person name="Haridas S."/>
            <person name="Kipfer T."/>
            <person name="LaButti K."/>
            <person name="Lindquist E."/>
            <person name="Lipzen A."/>
            <person name="Maire R."/>
            <person name="Meier B."/>
            <person name="Mihaltcheva S."/>
            <person name="Molinier V."/>
            <person name="Murat C."/>
            <person name="Poggeler S."/>
            <person name="Quandt C.A."/>
            <person name="Sperisen C."/>
            <person name="Tritt A."/>
            <person name="Tisserant E."/>
            <person name="Crous P.W."/>
            <person name="Henrissat B."/>
            <person name="Nehls U."/>
            <person name="Egli S."/>
            <person name="Spatafora J.W."/>
            <person name="Grigoriev I.V."/>
            <person name="Martin F.M."/>
        </authorList>
    </citation>
    <scope>NUCLEOTIDE SEQUENCE [LARGE SCALE GENOMIC DNA]</scope>
    <source>
        <strain evidence="1 2">CBS 459.81</strain>
    </source>
</reference>
<dbReference type="AlphaFoldDB" id="A0A8E2E721"/>
<dbReference type="Proteomes" id="UP000250266">
    <property type="component" value="Unassembled WGS sequence"/>
</dbReference>
<protein>
    <submittedName>
        <fullName evidence="1">Uncharacterized protein</fullName>
    </submittedName>
</protein>
<gene>
    <name evidence="1" type="ORF">K432DRAFT_89385</name>
</gene>